<keyword evidence="2 4" id="KW-0238">DNA-binding</keyword>
<gene>
    <name evidence="6" type="ORF">G3574_15895</name>
</gene>
<reference evidence="6 7" key="1">
    <citation type="submission" date="2020-02" db="EMBL/GenBank/DDBJ databases">
        <authorList>
            <person name="Kim M.K."/>
        </authorList>
    </citation>
    <scope>NUCLEOTIDE SEQUENCE [LARGE SCALE GENOMIC DNA]</scope>
    <source>
        <strain evidence="6 7">17J57-3</strain>
    </source>
</reference>
<dbReference type="SUPFAM" id="SSF48498">
    <property type="entry name" value="Tetracyclin repressor-like, C-terminal domain"/>
    <property type="match status" value="1"/>
</dbReference>
<sequence length="202" mass="21147">MPRSSRSQTEATRALIVAAASRLFRQHGIDAVSVPQVMAEVGMTHGGFYSHFPSKGALAAEACSHAFRQTEELREDWTDGPGGNRTLQAFIDRYLSSAHRDHPERGCPAVAMATDIARAGPGTACHPAYVEGTRALAGEIHGLAPRNDEQARPALATLCLLAGALALSRAANGDPLSDAVLEAAADSLGRRKPSDAPADAAN</sequence>
<evidence type="ECO:0000256" key="1">
    <source>
        <dbReference type="ARBA" id="ARBA00023015"/>
    </source>
</evidence>
<dbReference type="InterPro" id="IPR036271">
    <property type="entry name" value="Tet_transcr_reg_TetR-rel_C_sf"/>
</dbReference>
<evidence type="ECO:0000256" key="2">
    <source>
        <dbReference type="ARBA" id="ARBA00023125"/>
    </source>
</evidence>
<dbReference type="Gene3D" id="1.10.10.60">
    <property type="entry name" value="Homeodomain-like"/>
    <property type="match status" value="1"/>
</dbReference>
<feature type="DNA-binding region" description="H-T-H motif" evidence="4">
    <location>
        <begin position="33"/>
        <end position="52"/>
    </location>
</feature>
<dbReference type="Gene3D" id="1.10.357.10">
    <property type="entry name" value="Tetracycline Repressor, domain 2"/>
    <property type="match status" value="1"/>
</dbReference>
<feature type="domain" description="HTH tetR-type" evidence="5">
    <location>
        <begin position="10"/>
        <end position="70"/>
    </location>
</feature>
<dbReference type="RefSeq" id="WP_163965048.1">
    <property type="nucleotide sequence ID" value="NZ_JAAIVB010000052.1"/>
</dbReference>
<name>A0A6B3SNX8_9BURK</name>
<dbReference type="PANTHER" id="PTHR47506">
    <property type="entry name" value="TRANSCRIPTIONAL REGULATORY PROTEIN"/>
    <property type="match status" value="1"/>
</dbReference>
<evidence type="ECO:0000259" key="5">
    <source>
        <dbReference type="PROSITE" id="PS50977"/>
    </source>
</evidence>
<comment type="caution">
    <text evidence="6">The sequence shown here is derived from an EMBL/GenBank/DDBJ whole genome shotgun (WGS) entry which is preliminary data.</text>
</comment>
<dbReference type="Proteomes" id="UP000482155">
    <property type="component" value="Unassembled WGS sequence"/>
</dbReference>
<dbReference type="PRINTS" id="PR00455">
    <property type="entry name" value="HTHTETR"/>
</dbReference>
<evidence type="ECO:0000256" key="4">
    <source>
        <dbReference type="PROSITE-ProRule" id="PRU00335"/>
    </source>
</evidence>
<evidence type="ECO:0000313" key="7">
    <source>
        <dbReference type="Proteomes" id="UP000482155"/>
    </source>
</evidence>
<keyword evidence="1" id="KW-0805">Transcription regulation</keyword>
<keyword evidence="3" id="KW-0804">Transcription</keyword>
<dbReference type="InterPro" id="IPR009057">
    <property type="entry name" value="Homeodomain-like_sf"/>
</dbReference>
<dbReference type="PANTHER" id="PTHR47506:SF7">
    <property type="entry name" value="TRANSCRIPTIONAL REGULATORY PROTEIN"/>
    <property type="match status" value="1"/>
</dbReference>
<dbReference type="GO" id="GO:0003677">
    <property type="term" value="F:DNA binding"/>
    <property type="evidence" value="ECO:0007669"/>
    <property type="project" value="UniProtKB-UniRule"/>
</dbReference>
<dbReference type="AlphaFoldDB" id="A0A6B3SNX8"/>
<keyword evidence="7" id="KW-1185">Reference proteome</keyword>
<dbReference type="SUPFAM" id="SSF46689">
    <property type="entry name" value="Homeodomain-like"/>
    <property type="match status" value="1"/>
</dbReference>
<dbReference type="EMBL" id="JAAIVB010000052">
    <property type="protein sequence ID" value="NEX62570.1"/>
    <property type="molecule type" value="Genomic_DNA"/>
</dbReference>
<evidence type="ECO:0000313" key="6">
    <source>
        <dbReference type="EMBL" id="NEX62570.1"/>
    </source>
</evidence>
<dbReference type="InterPro" id="IPR001647">
    <property type="entry name" value="HTH_TetR"/>
</dbReference>
<proteinExistence type="predicted"/>
<protein>
    <submittedName>
        <fullName evidence="6">TetR/AcrR family transcriptional regulator</fullName>
    </submittedName>
</protein>
<dbReference type="PROSITE" id="PS50977">
    <property type="entry name" value="HTH_TETR_2"/>
    <property type="match status" value="1"/>
</dbReference>
<evidence type="ECO:0000256" key="3">
    <source>
        <dbReference type="ARBA" id="ARBA00023163"/>
    </source>
</evidence>
<organism evidence="6 7">
    <name type="scientific">Noviherbaspirillum galbum</name>
    <dbReference type="NCBI Taxonomy" id="2709383"/>
    <lineage>
        <taxon>Bacteria</taxon>
        <taxon>Pseudomonadati</taxon>
        <taxon>Pseudomonadota</taxon>
        <taxon>Betaproteobacteria</taxon>
        <taxon>Burkholderiales</taxon>
        <taxon>Oxalobacteraceae</taxon>
        <taxon>Noviherbaspirillum</taxon>
    </lineage>
</organism>
<dbReference type="Pfam" id="PF00440">
    <property type="entry name" value="TetR_N"/>
    <property type="match status" value="1"/>
</dbReference>
<accession>A0A6B3SNX8</accession>